<dbReference type="VEuPathDB" id="FungiDB:C8Q69DRAFT_440608"/>
<reference evidence="1 2" key="1">
    <citation type="journal article" date="2018" name="Front. Microbiol.">
        <title>Genomic and genetic insights into a cosmopolitan fungus, Paecilomyces variotii (Eurotiales).</title>
        <authorList>
            <person name="Urquhart A.S."/>
            <person name="Mondo S.J."/>
            <person name="Makela M.R."/>
            <person name="Hane J.K."/>
            <person name="Wiebenga A."/>
            <person name="He G."/>
            <person name="Mihaltcheva S."/>
            <person name="Pangilinan J."/>
            <person name="Lipzen A."/>
            <person name="Barry K."/>
            <person name="de Vries R.P."/>
            <person name="Grigoriev I.V."/>
            <person name="Idnurm A."/>
        </authorList>
    </citation>
    <scope>NUCLEOTIDE SEQUENCE [LARGE SCALE GENOMIC DNA]</scope>
    <source>
        <strain evidence="1 2">CBS 101075</strain>
    </source>
</reference>
<dbReference type="AlphaFoldDB" id="A0A443I652"/>
<comment type="caution">
    <text evidence="1">The sequence shown here is derived from an EMBL/GenBank/DDBJ whole genome shotgun (WGS) entry which is preliminary data.</text>
</comment>
<gene>
    <name evidence="1" type="ORF">C8Q69DRAFT_440608</name>
</gene>
<dbReference type="Proteomes" id="UP000283841">
    <property type="component" value="Unassembled WGS sequence"/>
</dbReference>
<evidence type="ECO:0000313" key="2">
    <source>
        <dbReference type="Proteomes" id="UP000283841"/>
    </source>
</evidence>
<dbReference type="STRING" id="264951.A0A443I652"/>
<proteinExistence type="predicted"/>
<accession>A0A443I652</accession>
<sequence length="316" mass="36659">MPRIMRQGLDKVKELLRSVKGILKEEPDTGQKLDEARRKLDKALEVMDRLPTLAASSLREPDVTDIFGLSYDKRSPEIWKIDERDLIPVPEALLSRIEEMEKVRGIHPINEATVRWRLDIILQYCVRLEQQRVADIDPTTSERPITLTAETQLECRIMYKKQPVLLSGKADYSIWYEDHGMSTNLVICEAKDLGHASIGIPQCLAYMGMVNDIRRREDRINSMVYGCVTDGQGFTFLRIDNDHKYSVWNSQRWDNGFPERDKIWTHLVRMTRCASALSPRTSVKKVHRAVDDTTRGQKHWRLHFGSSERSDEMMSM</sequence>
<dbReference type="GeneID" id="39597948"/>
<keyword evidence="2" id="KW-1185">Reference proteome</keyword>
<organism evidence="1 2">
    <name type="scientific">Byssochlamys spectabilis</name>
    <name type="common">Paecilomyces variotii</name>
    <dbReference type="NCBI Taxonomy" id="264951"/>
    <lineage>
        <taxon>Eukaryota</taxon>
        <taxon>Fungi</taxon>
        <taxon>Dikarya</taxon>
        <taxon>Ascomycota</taxon>
        <taxon>Pezizomycotina</taxon>
        <taxon>Eurotiomycetes</taxon>
        <taxon>Eurotiomycetidae</taxon>
        <taxon>Eurotiales</taxon>
        <taxon>Thermoascaceae</taxon>
        <taxon>Paecilomyces</taxon>
    </lineage>
</organism>
<evidence type="ECO:0000313" key="1">
    <source>
        <dbReference type="EMBL" id="RWQ99517.1"/>
    </source>
</evidence>
<evidence type="ECO:0008006" key="3">
    <source>
        <dbReference type="Google" id="ProtNLM"/>
    </source>
</evidence>
<protein>
    <recommendedName>
        <fullName evidence="3">Fungal-type protein kinase domain-containing protein</fullName>
    </recommendedName>
</protein>
<dbReference type="EMBL" id="RCNU01000001">
    <property type="protein sequence ID" value="RWQ99517.1"/>
    <property type="molecule type" value="Genomic_DNA"/>
</dbReference>
<dbReference type="RefSeq" id="XP_028489162.1">
    <property type="nucleotide sequence ID" value="XM_028628671.1"/>
</dbReference>
<name>A0A443I652_BYSSP</name>